<evidence type="ECO:0000313" key="2">
    <source>
        <dbReference type="EMBL" id="CAH9063955.1"/>
    </source>
</evidence>
<dbReference type="RefSeq" id="WP_261594307.1">
    <property type="nucleotide sequence ID" value="NZ_CAMAPD010000015.1"/>
</dbReference>
<name>A0ABM9GKS2_9GAMM</name>
<organism evidence="2 3">
    <name type="scientific">Pseudoalteromonas holothuriae</name>
    <dbReference type="NCBI Taxonomy" id="2963714"/>
    <lineage>
        <taxon>Bacteria</taxon>
        <taxon>Pseudomonadati</taxon>
        <taxon>Pseudomonadota</taxon>
        <taxon>Gammaproteobacteria</taxon>
        <taxon>Alteromonadales</taxon>
        <taxon>Pseudoalteromonadaceae</taxon>
        <taxon>Pseudoalteromonas</taxon>
    </lineage>
</organism>
<reference evidence="2 3" key="1">
    <citation type="submission" date="2022-07" db="EMBL/GenBank/DDBJ databases">
        <authorList>
            <person name="Criscuolo A."/>
        </authorList>
    </citation>
    <scope>NUCLEOTIDE SEQUENCE [LARGE SCALE GENOMIC DNA]</scope>
    <source>
        <strain evidence="3">CIP 111951</strain>
    </source>
</reference>
<dbReference type="Proteomes" id="UP001152485">
    <property type="component" value="Unassembled WGS sequence"/>
</dbReference>
<sequence length="3122" mass="333493">MNIPIDVSERKFSTAPITLEPDSVDHLLLNIGQMIGLLINNNGKYVLNDQWFANPLQQTSDGFKNNSEQLPAILSELMGELSGTALGIPVKDPGLLGSWYPIKNPSNGELTGLNIVNYAQGKEQVFGFGVRHNWVVDLPSADIGPDKIVTSVYGLIPLIKVGPNGLGIVIGQAGAPITLGAMVDSGENPMINFGGFSLDGFKVTADINFNSSDPFNLAIEVIQLKLPSESKPQDRSLSDLAQLSGQQYLETAVSLFMSALARISNQSDKGKYLLAVIGLSDRVDGTDLRVPTLDWIAMASDISKGGTLPKPVIDWFNALLSDKAALENWLTCISGLVGNPTPDITGDGSRENPYAISIYTVDTIGTLDFTIGSLVEKSGVRHLYPGLHFSSIGFKPASSVDIALRIVSDLELAEFVLNEGNVDYEGPSSLSFTTGITLANEDTSKPMLDFDGYTFGSLQGGVSLAGDLSVIPAFELVNVVTPNSQYDRIVLTDPNKLADIAESELYLAIDKAISNLLGLEDNNSFGRDVATLVGFKAPASLPVGVAWPFELPLEAKNLTSAITDPVQAIGRYYQAVLTGAALSNGDTAFTYIIEGLAKILQQYKPQSLPKISVIGQGTPSEPWQVQLADSSLPVSLQVWQVQTATNINLYFGLSVQPTITLGSTELVPNIQLTVCCLTFAKSGDLSIDTQWLPQVSSGIELPKPFATPPVFDSQFKVDKAGLKVMCSSAAGWQWDFTAQKPTVVINGKDYKLADSLSIDNPTQLKDLVLKQAANFAPALLGIIGLAIYRNGSRMALAADGIAGLLPNIGSAMPEGVNWPNNMPLLKLPNFDDPVAALKIQLDAIFAIGSNATAALGLLAWAIDSKQSNAPAINGDGTFSSPWVMPTPTPLDALGWYDNGHLGLGAQFLLNKTVSNIEIDNRVMLKARAVALSGSTVAANITPTFDFSSHIKNKSGALIDNSTLKLSIGSVDLGCVVEYANGGLQFTPVLTFSDVNFGDLTSATVTWEDFASASKSEYALILDEGINSLCQQLKGNDSFNKVYTLLTQMGLVLKVDAENTRYGIQASGWRALTANPLTFVSQGLLNVLADTTARDNLFALMEEITGITLPTLPPAVLETLAALEFLQSKDLGYAINMPVVLQFCQAPISTLENQCKALLSDAERVKQLLSELKTLNKPVSFGPFTMTLTNNGSITVTIDKNIALGQLFELSGSVTFDLAQQKLVLDTRFYNQSINLALTPELTLSLPVGTQNFSANFAVLVAWGDGSLPSAQSLAIYPFDKNVFINQVAELAPVYALSSFVTGTIENQLLADYSAAQVILGGIGMAYQDDSGKWLMPALNGLITDPKGWLLSNSVLGKDGQFDLGTLGRVLSNIPEVKASNGIGFKKITGGAQLYGLPYGIHINVTADSTQATFSSGISGFAIAGGKANIENLNLGIALNASYQPSITGDISVSGDQSLPIKVNAGYNKQFALSIAQTSTNGISLVLMPFPGWEPLVKQIVNATAQKLLPRLTDILLTKLEAKHTELKPFITKLRTVSCELDVQKLLSDITNAISNPGQQSVADAVAAAALGWLKDLFDDTNVSQTTDAITAIFTGVISGVTAEKGLISYTPKIDSLPITLLVGKNTLSKVEQLGIWVQVHAPTSSLLSFGISPTGVGVGLSDGSIQYNLALEVNAPIGLDCGPALNFGYEAARKNLVLSFDPLGDNSTLKRELYPQFFPPTTSANLGSAILDWLGLVVTQVLPRYISIAVLNTSAVSKWLSDPLFTDGPSAADLLVASQVLVKESLGVKTQYVLNTLSNLQTIEPEAFIANFLKTLLEKQVKVLPIPDGGVFLGKVGDKYGIRAQIPNIKLGSTTIQLGAKDGGWIKRAGGPDLDSGISIYLPINETPEFDKLSVNFVNVGLDLNGKGNANLISLSRFNLKSIEPRILLTLDFGQSSIVTFGAGAVAEGIAISLAPNTEASGDGGNPVAANVLGSGASAAKPSDSKDNPSVNPAFSVRAGYVSELSVELLNMDGDAAEKVWVPVQRSFGPVHANKIGIGWEQTDMLLDVLFDGSIGLAGLLVELQELSVGIPVEHPTDYSQYHLDLQGLDISYNGGAVEMTAGLLRSQDKPTDPIIYTGQASLKASTFSLSAIGSYAEVTDAAGKSEPSLFVFGQLQTPLGGVPAFFVNGVAAGFSYNRDLTLPDITGVQTFPLVQVGNFTSNDPGDALAQLNDVVKPRIGEYWVAAGVQATSFELIDTQALLFVKFGRTFEIDIIGLSTLALPKSLNKKQNKDLSTKLAYAELAIKASFRPDDGVVSVEAQLTPNSFILDKSCRLTGGFAFYLWYKGEHKGQFVISLGGYNLAFQKPDFYPKVPRVGFSWTISSEVSIKGGTYFAMTPIAIMAGGDLHATFSAGPIKAWFDAGADFMIAWEPFYFQANINVVVGASFTVKLVGVKATISAQIGAGLAIWGPPTGGAVKVDWTVISFSIPFGSKLNTASDKPLSWGAFEQQFLPSDGKVVTRSDENGLASDKLSATSGEEDASADETNVIKFNYGEGLVPADSKNPDDGIIKLTSGRFSIDLNSVIPFTTLTALEGSTSTGKAMGIRPMHNNKVESEGTVSLSFFDGLKYVPVELSETTLDIVDLIDGASGALWSDKDFDPDQLPDPDSMVIKKALMGVSIVAHRPKYLNEIGPFDILKAFDTESIGPLNLPFDNTPNYQPGSPPAQKNQLQTIHDTLMSEAVITMRNQYLNALSDAGFVAPSNPDLTIMAAYVKDILVAPPVMAAPGQYLPVSTGSFKVVASAAPELLQNKPLEAPILLAATNRYKTGSASNSSTDTLVRRDSTTASHCLQCTRTLKHMVQVQGGARSAILHPGGSQIWRLDENHGKHELGVKGQSPVRVSFYGKHHHLLDHAVHQPGTLMTLPQGTTTVVVKALSYPACDNALVGWLSSSNVLKLNPYYYQSGDVLIRPQCASPIREFGQRVKLGYISAATVMKENLIRNEHDEAQSGWVETLMPSYVRTVAVLMKGSNPRRALSYAFKVEPESVMEYTSLEAEESILLSDAQALLYNIPLTCDSTPYLSIQTQPEQGTELLGVLGSELSEQNLKTRWDNQYLFQHSIDLEDDLSEIKGTCITVNSAKEQ</sequence>
<dbReference type="EMBL" id="CAMAPD010000015">
    <property type="protein sequence ID" value="CAH9063955.1"/>
    <property type="molecule type" value="Genomic_DNA"/>
</dbReference>
<dbReference type="InterPro" id="IPR046538">
    <property type="entry name" value="DUF6603"/>
</dbReference>
<comment type="caution">
    <text evidence="2">The sequence shown here is derived from an EMBL/GenBank/DDBJ whole genome shotgun (WGS) entry which is preliminary data.</text>
</comment>
<accession>A0ABM9GKS2</accession>
<gene>
    <name evidence="2" type="ORF">PSECIP111951_03010</name>
</gene>
<feature type="domain" description="DUF6603" evidence="1">
    <location>
        <begin position="2024"/>
        <end position="2517"/>
    </location>
</feature>
<evidence type="ECO:0000313" key="3">
    <source>
        <dbReference type="Proteomes" id="UP001152485"/>
    </source>
</evidence>
<protein>
    <recommendedName>
        <fullName evidence="1">DUF6603 domain-containing protein</fullName>
    </recommendedName>
</protein>
<proteinExistence type="predicted"/>
<dbReference type="Pfam" id="PF20248">
    <property type="entry name" value="DUF6603"/>
    <property type="match status" value="1"/>
</dbReference>
<evidence type="ECO:0000259" key="1">
    <source>
        <dbReference type="Pfam" id="PF20248"/>
    </source>
</evidence>